<dbReference type="PANTHER" id="PTHR47892:SF1">
    <property type="entry name" value="UNIVERSAL STRESS PROTEIN E"/>
    <property type="match status" value="1"/>
</dbReference>
<evidence type="ECO:0000256" key="2">
    <source>
        <dbReference type="ARBA" id="ARBA00008791"/>
    </source>
</evidence>
<accession>A0A9J6RIN3</accession>
<evidence type="ECO:0000259" key="5">
    <source>
        <dbReference type="Pfam" id="PF00582"/>
    </source>
</evidence>
<feature type="domain" description="UspA" evidence="5">
    <location>
        <begin position="206"/>
        <end position="271"/>
    </location>
</feature>
<dbReference type="Proteomes" id="UP001069090">
    <property type="component" value="Unassembled WGS sequence"/>
</dbReference>
<sequence>MSSSITKVFVVVDPSIDKQVALERAIITSHYRDKDAVQIQVFVGVDSESANMRANNDNLHRDQNWYIETIKEPLEAAGLSYSVSFSWSLEWQESILQEAKHFGAETIYLPVQKKTNKRRFTFSENKWDLLKTANCPVVLVRPDAKTERKVVLAAVNFQAEDEDHKALNARIIERAKWIAESYGANLHLVNGYRDSMKYPDRGNLVKKSGVASDKIHVLQGYTDEVVAEVATKVNADVVVMGTLGQTGKVKTRRGNTAERVIANLDVDTIVVN</sequence>
<dbReference type="PRINTS" id="PR01438">
    <property type="entry name" value="UNVRSLSTRESS"/>
</dbReference>
<reference evidence="6 7" key="1">
    <citation type="submission" date="2022-12" db="EMBL/GenBank/DDBJ databases">
        <title>Dasania phycosphaerae sp. nov., isolated from particulate material of the south coast of Korea.</title>
        <authorList>
            <person name="Jiang Y."/>
        </authorList>
    </citation>
    <scope>NUCLEOTIDE SEQUENCE [LARGE SCALE GENOMIC DNA]</scope>
    <source>
        <strain evidence="6 7">GY-19</strain>
    </source>
</reference>
<evidence type="ECO:0000256" key="1">
    <source>
        <dbReference type="ARBA" id="ARBA00004496"/>
    </source>
</evidence>
<keyword evidence="3" id="KW-0963">Cytoplasm</keyword>
<dbReference type="EMBL" id="JAPTGG010000002">
    <property type="protein sequence ID" value="MCZ0864234.1"/>
    <property type="molecule type" value="Genomic_DNA"/>
</dbReference>
<dbReference type="PANTHER" id="PTHR47892">
    <property type="entry name" value="UNIVERSAL STRESS PROTEIN E"/>
    <property type="match status" value="1"/>
</dbReference>
<comment type="function">
    <text evidence="4">Required for resistance to DNA-damaging agents.</text>
</comment>
<comment type="subcellular location">
    <subcellularLocation>
        <location evidence="1">Cytoplasm</location>
    </subcellularLocation>
</comment>
<dbReference type="Pfam" id="PF00582">
    <property type="entry name" value="Usp"/>
    <property type="match status" value="2"/>
</dbReference>
<name>A0A9J6RIN3_9GAMM</name>
<comment type="caution">
    <text evidence="6">The sequence shown here is derived from an EMBL/GenBank/DDBJ whole genome shotgun (WGS) entry which is preliminary data.</text>
</comment>
<proteinExistence type="inferred from homology"/>
<evidence type="ECO:0000256" key="3">
    <source>
        <dbReference type="ARBA" id="ARBA00022490"/>
    </source>
</evidence>
<protein>
    <submittedName>
        <fullName evidence="6">Universal stress protein</fullName>
    </submittedName>
</protein>
<gene>
    <name evidence="6" type="ORF">O0V09_03420</name>
</gene>
<organism evidence="6 7">
    <name type="scientific">Dasania phycosphaerae</name>
    <dbReference type="NCBI Taxonomy" id="2950436"/>
    <lineage>
        <taxon>Bacteria</taxon>
        <taxon>Pseudomonadati</taxon>
        <taxon>Pseudomonadota</taxon>
        <taxon>Gammaproteobacteria</taxon>
        <taxon>Cellvibrionales</taxon>
        <taxon>Spongiibacteraceae</taxon>
        <taxon>Dasania</taxon>
    </lineage>
</organism>
<evidence type="ECO:0000313" key="6">
    <source>
        <dbReference type="EMBL" id="MCZ0864234.1"/>
    </source>
</evidence>
<feature type="domain" description="UspA" evidence="5">
    <location>
        <begin position="6"/>
        <end position="141"/>
    </location>
</feature>
<dbReference type="InterPro" id="IPR006015">
    <property type="entry name" value="Universal_stress_UspA"/>
</dbReference>
<keyword evidence="7" id="KW-1185">Reference proteome</keyword>
<dbReference type="AlphaFoldDB" id="A0A9J6RIN3"/>
<dbReference type="SUPFAM" id="SSF52402">
    <property type="entry name" value="Adenine nucleotide alpha hydrolases-like"/>
    <property type="match status" value="2"/>
</dbReference>
<comment type="similarity">
    <text evidence="2">Belongs to the universal stress protein A family.</text>
</comment>
<dbReference type="GO" id="GO:0005737">
    <property type="term" value="C:cytoplasm"/>
    <property type="evidence" value="ECO:0007669"/>
    <property type="project" value="UniProtKB-SubCell"/>
</dbReference>
<dbReference type="Gene3D" id="3.40.50.12370">
    <property type="match status" value="1"/>
</dbReference>
<evidence type="ECO:0000256" key="4">
    <source>
        <dbReference type="ARBA" id="ARBA00037131"/>
    </source>
</evidence>
<dbReference type="RefSeq" id="WP_258330389.1">
    <property type="nucleotide sequence ID" value="NZ_JAPTGG010000002.1"/>
</dbReference>
<dbReference type="InterPro" id="IPR006016">
    <property type="entry name" value="UspA"/>
</dbReference>
<evidence type="ECO:0000313" key="7">
    <source>
        <dbReference type="Proteomes" id="UP001069090"/>
    </source>
</evidence>